<dbReference type="PANTHER" id="PTHR46333">
    <property type="entry name" value="CYTOKINESIS PROTEIN 3"/>
    <property type="match status" value="1"/>
</dbReference>
<name>A0A1H7F9A0_9FIRM</name>
<keyword evidence="4" id="KW-1185">Reference proteome</keyword>
<gene>
    <name evidence="3" type="ORF">SAMN02910377_00258</name>
</gene>
<evidence type="ECO:0000313" key="3">
    <source>
        <dbReference type="EMBL" id="SEK19785.1"/>
    </source>
</evidence>
<dbReference type="PANTHER" id="PTHR46333:SF2">
    <property type="entry name" value="CYTOKINESIS PROTEIN 3"/>
    <property type="match status" value="1"/>
</dbReference>
<dbReference type="SUPFAM" id="SSF54001">
    <property type="entry name" value="Cysteine proteinases"/>
    <property type="match status" value="1"/>
</dbReference>
<evidence type="ECO:0000259" key="2">
    <source>
        <dbReference type="SMART" id="SM00460"/>
    </source>
</evidence>
<reference evidence="4" key="1">
    <citation type="submission" date="2016-10" db="EMBL/GenBank/DDBJ databases">
        <authorList>
            <person name="Varghese N."/>
            <person name="Submissions S."/>
        </authorList>
    </citation>
    <scope>NUCLEOTIDE SEQUENCE [LARGE SCALE GENOMIC DNA]</scope>
    <source>
        <strain evidence="4">ACV-9</strain>
    </source>
</reference>
<protein>
    <submittedName>
        <fullName evidence="3">Transglutaminase-like superfamily protein</fullName>
    </submittedName>
</protein>
<feature type="domain" description="Transglutaminase-like" evidence="2">
    <location>
        <begin position="174"/>
        <end position="230"/>
    </location>
</feature>
<feature type="signal peptide" evidence="1">
    <location>
        <begin position="1"/>
        <end position="20"/>
    </location>
</feature>
<evidence type="ECO:0000256" key="1">
    <source>
        <dbReference type="SAM" id="SignalP"/>
    </source>
</evidence>
<feature type="chain" id="PRO_5038707247" evidence="1">
    <location>
        <begin position="21"/>
        <end position="270"/>
    </location>
</feature>
<dbReference type="InterPro" id="IPR038765">
    <property type="entry name" value="Papain-like_cys_pep_sf"/>
</dbReference>
<dbReference type="InterPro" id="IPR002931">
    <property type="entry name" value="Transglutaminase-like"/>
</dbReference>
<dbReference type="InterPro" id="IPR052557">
    <property type="entry name" value="CAP/Cytokinesis_protein"/>
</dbReference>
<dbReference type="Proteomes" id="UP000182321">
    <property type="component" value="Unassembled WGS sequence"/>
</dbReference>
<dbReference type="Gene3D" id="3.10.620.30">
    <property type="match status" value="1"/>
</dbReference>
<accession>A0A1H7F9A0</accession>
<dbReference type="GO" id="GO:0005737">
    <property type="term" value="C:cytoplasm"/>
    <property type="evidence" value="ECO:0007669"/>
    <property type="project" value="TreeGrafter"/>
</dbReference>
<dbReference type="SMART" id="SM00460">
    <property type="entry name" value="TGc"/>
    <property type="match status" value="1"/>
</dbReference>
<dbReference type="EMBL" id="FNZX01000003">
    <property type="protein sequence ID" value="SEK19785.1"/>
    <property type="molecule type" value="Genomic_DNA"/>
</dbReference>
<organism evidence="3 4">
    <name type="scientific">Pseudobutyrivibrio ruminis</name>
    <dbReference type="NCBI Taxonomy" id="46206"/>
    <lineage>
        <taxon>Bacteria</taxon>
        <taxon>Bacillati</taxon>
        <taxon>Bacillota</taxon>
        <taxon>Clostridia</taxon>
        <taxon>Lachnospirales</taxon>
        <taxon>Lachnospiraceae</taxon>
        <taxon>Pseudobutyrivibrio</taxon>
    </lineage>
</organism>
<keyword evidence="1" id="KW-0732">Signal</keyword>
<sequence>MKKRVCSICLLITLIFSIHSTTFTSTALTSNEPLYPYLQLLNSDQLSVYNQIYQNIMNFNDELFLLDTPISEKSLEDTMNSLFNDHPELFWVYTSYQYAVDSSNIVHKVRLKFCITKDELPQAQANFNDVLNSLVSGAKQFTSQVDQEKYLHDAICQMNTYDPDNHMNQSAYSALTTGTSVCAGYARAFQAACQRLGITCYYVTGISMGSTHAWNVVKIDGKFYNVDLTWDDSISECIGVTSYDYFNKSDAAFASDHSRSSLSGRIVACN</sequence>
<proteinExistence type="predicted"/>
<evidence type="ECO:0000313" key="4">
    <source>
        <dbReference type="Proteomes" id="UP000182321"/>
    </source>
</evidence>
<dbReference type="Pfam" id="PF01841">
    <property type="entry name" value="Transglut_core"/>
    <property type="match status" value="1"/>
</dbReference>
<dbReference type="AlphaFoldDB" id="A0A1H7F9A0"/>
<dbReference type="RefSeq" id="WP_083380576.1">
    <property type="nucleotide sequence ID" value="NZ_FNZX01000003.1"/>
</dbReference>